<gene>
    <name evidence="2" type="ORF">SAMN05444920_118142</name>
</gene>
<sequence length="121" mass="13081">MHRRTIKGIAVAALVTAASFSTATPASAGQCTLNACGVVINESRHAAFIGEWCGNPGKICSYKVLMPGEHSQKYFRDTDGFNLQCDGVVQWGYGGSTSNQRAHVDVKISDFNTVYIRYQGC</sequence>
<dbReference type="AlphaFoldDB" id="A0A1H6EU70"/>
<evidence type="ECO:0000256" key="1">
    <source>
        <dbReference type="SAM" id="SignalP"/>
    </source>
</evidence>
<reference evidence="2 3" key="1">
    <citation type="submission" date="2016-10" db="EMBL/GenBank/DDBJ databases">
        <authorList>
            <person name="de Groot N.N."/>
        </authorList>
    </citation>
    <scope>NUCLEOTIDE SEQUENCE [LARGE SCALE GENOMIC DNA]</scope>
    <source>
        <strain evidence="2 3">CGMCC 4.7037</strain>
    </source>
</reference>
<dbReference type="OrthoDB" id="3387274at2"/>
<feature type="signal peptide" evidence="1">
    <location>
        <begin position="1"/>
        <end position="28"/>
    </location>
</feature>
<keyword evidence="3" id="KW-1185">Reference proteome</keyword>
<feature type="chain" id="PRO_5009297401" description="Peptidase inhibitor family I36" evidence="1">
    <location>
        <begin position="29"/>
        <end position="121"/>
    </location>
</feature>
<dbReference type="Proteomes" id="UP000236732">
    <property type="component" value="Unassembled WGS sequence"/>
</dbReference>
<dbReference type="EMBL" id="FNVT01000018">
    <property type="protein sequence ID" value="SEH00953.1"/>
    <property type="molecule type" value="Genomic_DNA"/>
</dbReference>
<evidence type="ECO:0008006" key="4">
    <source>
        <dbReference type="Google" id="ProtNLM"/>
    </source>
</evidence>
<organism evidence="2 3">
    <name type="scientific">Nonomuraea solani</name>
    <dbReference type="NCBI Taxonomy" id="1144553"/>
    <lineage>
        <taxon>Bacteria</taxon>
        <taxon>Bacillati</taxon>
        <taxon>Actinomycetota</taxon>
        <taxon>Actinomycetes</taxon>
        <taxon>Streptosporangiales</taxon>
        <taxon>Streptosporangiaceae</taxon>
        <taxon>Nonomuraea</taxon>
    </lineage>
</organism>
<evidence type="ECO:0000313" key="2">
    <source>
        <dbReference type="EMBL" id="SEH00953.1"/>
    </source>
</evidence>
<accession>A0A1H6EU70</accession>
<dbReference type="RefSeq" id="WP_103962073.1">
    <property type="nucleotide sequence ID" value="NZ_FNVT01000018.1"/>
</dbReference>
<keyword evidence="1" id="KW-0732">Signal</keyword>
<proteinExistence type="predicted"/>
<evidence type="ECO:0000313" key="3">
    <source>
        <dbReference type="Proteomes" id="UP000236732"/>
    </source>
</evidence>
<name>A0A1H6EU70_9ACTN</name>
<protein>
    <recommendedName>
        <fullName evidence="4">Peptidase inhibitor family I36</fullName>
    </recommendedName>
</protein>